<reference evidence="4 5" key="1">
    <citation type="submission" date="2020-07" db="EMBL/GenBank/DDBJ databases">
        <authorList>
            <person name="Criscuolo A."/>
        </authorList>
    </citation>
    <scope>NUCLEOTIDE SEQUENCE [LARGE SCALE GENOMIC DNA]</scope>
    <source>
        <strain evidence="4">CIP107946</strain>
    </source>
</reference>
<evidence type="ECO:0000313" key="5">
    <source>
        <dbReference type="Proteomes" id="UP000588186"/>
    </source>
</evidence>
<accession>A0A6V7R609</accession>
<evidence type="ECO:0000259" key="3">
    <source>
        <dbReference type="Pfam" id="PF03413"/>
    </source>
</evidence>
<evidence type="ECO:0000313" key="4">
    <source>
        <dbReference type="EMBL" id="CAD2072455.1"/>
    </source>
</evidence>
<sequence length="213" mass="23792">MGDNYMDKKIRLTALLLALTLTLAACGTSNSDSKVDSDTVQKTDETATETTTETDDDSTDNDTDKTSSSEINLESFDSTIEDAIKKAKSNFDGQLTDITLDNENNKWVYKIELESDTEEYDVTFDVNTLDVINQESETEDDDDDNESFKYEDLVTLEEAIQTAKNEVDGRAVEISTEWDDDVLYYEVSIVSQSGEEVDVIIDAKSGDFVEIDD</sequence>
<protein>
    <recommendedName>
        <fullName evidence="3">PepSY domain-containing protein</fullName>
    </recommendedName>
</protein>
<dbReference type="EMBL" id="CAJEWB010000005">
    <property type="protein sequence ID" value="CAD2072455.1"/>
    <property type="molecule type" value="Genomic_DNA"/>
</dbReference>
<comment type="caution">
    <text evidence="4">The sequence shown here is derived from an EMBL/GenBank/DDBJ whole genome shotgun (WGS) entry which is preliminary data.</text>
</comment>
<feature type="compositionally biased region" description="Acidic residues" evidence="1">
    <location>
        <begin position="52"/>
        <end position="61"/>
    </location>
</feature>
<dbReference type="Gene3D" id="3.10.450.40">
    <property type="match status" value="2"/>
</dbReference>
<evidence type="ECO:0000256" key="2">
    <source>
        <dbReference type="SAM" id="SignalP"/>
    </source>
</evidence>
<feature type="domain" description="PepSY" evidence="3">
    <location>
        <begin position="154"/>
        <end position="211"/>
    </location>
</feature>
<feature type="domain" description="PepSY" evidence="3">
    <location>
        <begin position="79"/>
        <end position="135"/>
    </location>
</feature>
<evidence type="ECO:0000256" key="1">
    <source>
        <dbReference type="SAM" id="MobiDB-lite"/>
    </source>
</evidence>
<keyword evidence="2" id="KW-0732">Signal</keyword>
<gene>
    <name evidence="4" type="ORF">JEOPIN946_00530</name>
</gene>
<feature type="chain" id="PRO_5039523954" description="PepSY domain-containing protein" evidence="2">
    <location>
        <begin position="25"/>
        <end position="213"/>
    </location>
</feature>
<keyword evidence="5" id="KW-1185">Reference proteome</keyword>
<dbReference type="Proteomes" id="UP000588186">
    <property type="component" value="Unassembled WGS sequence"/>
</dbReference>
<feature type="signal peptide" evidence="2">
    <location>
        <begin position="1"/>
        <end position="24"/>
    </location>
</feature>
<name>A0A6V7R609_9BACL</name>
<feature type="region of interest" description="Disordered" evidence="1">
    <location>
        <begin position="28"/>
        <end position="69"/>
    </location>
</feature>
<proteinExistence type="predicted"/>
<feature type="compositionally biased region" description="Basic and acidic residues" evidence="1">
    <location>
        <begin position="33"/>
        <end position="45"/>
    </location>
</feature>
<dbReference type="AlphaFoldDB" id="A0A6V7R609"/>
<organism evidence="4 5">
    <name type="scientific">Phocicoccus pinnipedialis</name>
    <dbReference type="NCBI Taxonomy" id="110845"/>
    <lineage>
        <taxon>Bacteria</taxon>
        <taxon>Bacillati</taxon>
        <taxon>Bacillota</taxon>
        <taxon>Bacilli</taxon>
        <taxon>Bacillales</taxon>
        <taxon>Salinicoccaceae</taxon>
        <taxon>Phocicoccus</taxon>
    </lineage>
</organism>
<dbReference type="InterPro" id="IPR025711">
    <property type="entry name" value="PepSY"/>
</dbReference>
<dbReference type="Pfam" id="PF03413">
    <property type="entry name" value="PepSY"/>
    <property type="match status" value="2"/>
</dbReference>